<keyword evidence="2" id="KW-0274">FAD</keyword>
<keyword evidence="1" id="KW-0285">Flavoprotein</keyword>
<dbReference type="InterPro" id="IPR024719">
    <property type="entry name" value="HpaB/PvcC/4-BUDH_C"/>
</dbReference>
<dbReference type="SUPFAM" id="SSF56645">
    <property type="entry name" value="Acyl-CoA dehydrogenase NM domain-like"/>
    <property type="match status" value="1"/>
</dbReference>
<dbReference type="Gene3D" id="2.40.110.10">
    <property type="entry name" value="Butyryl-CoA Dehydrogenase, subunit A, domain 2"/>
    <property type="match status" value="1"/>
</dbReference>
<feature type="domain" description="HpaB/PvcC/4-BUDH C-terminal" evidence="4">
    <location>
        <begin position="124"/>
        <end position="314"/>
    </location>
</feature>
<keyword evidence="3" id="KW-0560">Oxidoreductase</keyword>
<evidence type="ECO:0000256" key="1">
    <source>
        <dbReference type="ARBA" id="ARBA00022630"/>
    </source>
</evidence>
<proteinExistence type="predicted"/>
<accession>X0TH36</accession>
<feature type="domain" description="HpaB/PvcC/4-BUDH N-terminal" evidence="5">
    <location>
        <begin position="2"/>
        <end position="113"/>
    </location>
</feature>
<dbReference type="Pfam" id="PF03241">
    <property type="entry name" value="HpaB"/>
    <property type="match status" value="1"/>
</dbReference>
<gene>
    <name evidence="6" type="ORF">S01H1_13383</name>
</gene>
<reference evidence="6" key="1">
    <citation type="journal article" date="2014" name="Front. Microbiol.">
        <title>High frequency of phylogenetically diverse reductive dehalogenase-homologous genes in deep subseafloor sedimentary metagenomes.</title>
        <authorList>
            <person name="Kawai M."/>
            <person name="Futagami T."/>
            <person name="Toyoda A."/>
            <person name="Takaki Y."/>
            <person name="Nishi S."/>
            <person name="Hori S."/>
            <person name="Arai W."/>
            <person name="Tsubouchi T."/>
            <person name="Morono Y."/>
            <person name="Uchiyama I."/>
            <person name="Ito T."/>
            <person name="Fujiyama A."/>
            <person name="Inagaki F."/>
            <person name="Takami H."/>
        </authorList>
    </citation>
    <scope>NUCLEOTIDE SEQUENCE</scope>
    <source>
        <strain evidence="6">Expedition CK06-06</strain>
    </source>
</reference>
<name>X0TH36_9ZZZZ</name>
<dbReference type="SUPFAM" id="SSF47203">
    <property type="entry name" value="Acyl-CoA dehydrogenase C-terminal domain-like"/>
    <property type="match status" value="1"/>
</dbReference>
<evidence type="ECO:0000256" key="2">
    <source>
        <dbReference type="ARBA" id="ARBA00022827"/>
    </source>
</evidence>
<dbReference type="EMBL" id="BARS01006905">
    <property type="protein sequence ID" value="GAF75415.1"/>
    <property type="molecule type" value="Genomic_DNA"/>
</dbReference>
<evidence type="ECO:0000313" key="6">
    <source>
        <dbReference type="EMBL" id="GAF75415.1"/>
    </source>
</evidence>
<dbReference type="AlphaFoldDB" id="X0TH36"/>
<feature type="non-terminal residue" evidence="6">
    <location>
        <position position="1"/>
    </location>
</feature>
<dbReference type="GO" id="GO:0016627">
    <property type="term" value="F:oxidoreductase activity, acting on the CH-CH group of donors"/>
    <property type="evidence" value="ECO:0007669"/>
    <property type="project" value="InterPro"/>
</dbReference>
<dbReference type="InterPro" id="IPR046373">
    <property type="entry name" value="Acyl-CoA_Oxase/DH_mid-dom_sf"/>
</dbReference>
<evidence type="ECO:0008006" key="7">
    <source>
        <dbReference type="Google" id="ProtNLM"/>
    </source>
</evidence>
<comment type="caution">
    <text evidence="6">The sequence shown here is derived from an EMBL/GenBank/DDBJ whole genome shotgun (WGS) entry which is preliminary data.</text>
</comment>
<dbReference type="PANTHER" id="PTHR36117:SF3">
    <property type="entry name" value="4-HYDROXYPHENYLACETATE 3-MONOOXYGENASE-RELATED"/>
    <property type="match status" value="1"/>
</dbReference>
<evidence type="ECO:0000259" key="5">
    <source>
        <dbReference type="Pfam" id="PF11794"/>
    </source>
</evidence>
<dbReference type="InterPro" id="IPR004925">
    <property type="entry name" value="HpaB/PvcC/4-BUDH"/>
</dbReference>
<dbReference type="Gene3D" id="1.20.140.10">
    <property type="entry name" value="Butyryl-CoA Dehydrogenase, subunit A, domain 3"/>
    <property type="match status" value="1"/>
</dbReference>
<dbReference type="Pfam" id="PF11794">
    <property type="entry name" value="HpaB_N"/>
    <property type="match status" value="1"/>
</dbReference>
<sequence>QHKDYYLRVVDKQKDGIVVRGAKYHISCTAAANEAIVLPCRTHGEEDADYAVAFAIPLNAKGITLIASDPEIRGPSTEETIWDFPVASKLGVGDGECMIVFDDVFVPWERVFMCGEWQFSRDIAILFGTFHRLFACCRMVPMMEIMTGLAALMAEYNGLENYSHVRSKLSWLVQVTEAFKVMSLAACMFPEKERDSNLANPNGMYTNISKYMYAENFHQFTKFIQDIAGGIAADPISYRDWMNPEERPYLEKYLDAKAGIPTEDRLRAIRLVADITGGRHDTHQIHAEGSLQAQQMMFFREADWGMYKALAKREAGILGWEEHPTVGSMKNFSDILKEKMPPFDTSYKV</sequence>
<dbReference type="InterPro" id="IPR009100">
    <property type="entry name" value="AcylCoA_DH/oxidase_NM_dom_sf"/>
</dbReference>
<evidence type="ECO:0000259" key="4">
    <source>
        <dbReference type="Pfam" id="PF03241"/>
    </source>
</evidence>
<evidence type="ECO:0000256" key="3">
    <source>
        <dbReference type="ARBA" id="ARBA00023002"/>
    </source>
</evidence>
<organism evidence="6">
    <name type="scientific">marine sediment metagenome</name>
    <dbReference type="NCBI Taxonomy" id="412755"/>
    <lineage>
        <taxon>unclassified sequences</taxon>
        <taxon>metagenomes</taxon>
        <taxon>ecological metagenomes</taxon>
    </lineage>
</organism>
<dbReference type="InterPro" id="IPR036250">
    <property type="entry name" value="AcylCo_DH-like_C"/>
</dbReference>
<protein>
    <recommendedName>
        <fullName evidence="7">HpaB/PvcC/4-BUDH C-terminal domain-containing protein</fullName>
    </recommendedName>
</protein>
<dbReference type="InterPro" id="IPR024674">
    <property type="entry name" value="HpaB/PvcC/4-BUDH_N"/>
</dbReference>
<dbReference type="PANTHER" id="PTHR36117">
    <property type="entry name" value="4-HYDROXYPHENYLACETATE 3-MONOOXYGENASE-RELATED"/>
    <property type="match status" value="1"/>
</dbReference>